<dbReference type="PROSITE" id="PS00912">
    <property type="entry name" value="DHODEHASE_2"/>
    <property type="match status" value="1"/>
</dbReference>
<comment type="pathway">
    <text evidence="2">Pyrimidine metabolism; UMP biosynthesis via de novo pathway.</text>
</comment>
<evidence type="ECO:0000256" key="2">
    <source>
        <dbReference type="ARBA" id="ARBA00004725"/>
    </source>
</evidence>
<dbReference type="GO" id="GO:0006207">
    <property type="term" value="P:'de novo' pyrimidine nucleobase biosynthetic process"/>
    <property type="evidence" value="ECO:0007669"/>
    <property type="project" value="InterPro"/>
</dbReference>
<evidence type="ECO:0000256" key="6">
    <source>
        <dbReference type="ARBA" id="ARBA00023002"/>
    </source>
</evidence>
<evidence type="ECO:0000256" key="4">
    <source>
        <dbReference type="ARBA" id="ARBA00022643"/>
    </source>
</evidence>
<dbReference type="GO" id="GO:0044205">
    <property type="term" value="P:'de novo' UMP biosynthetic process"/>
    <property type="evidence" value="ECO:0007669"/>
    <property type="project" value="UniProtKB-UniPathway"/>
</dbReference>
<comment type="caution">
    <text evidence="8">The sequence shown here is derived from an EMBL/GenBank/DDBJ whole genome shotgun (WGS) entry which is preliminary data.</text>
</comment>
<sequence length="300" mass="32452">MTKGIDLSWKLEEIELLNPIVLCGGMLNDALILKAIDFGIGAVTLGTYSSKALSSHPKPWLYKLKGSDCYVNSYGIRHSYFEKENFIKKTVAYAHSKKVKVICSYVEREPEISEKAVKLFEEAGCDIVEYNPTPLVMGCSGKDPGDLLDPVNLVKLTSEHIKVASLSSSIPISVKFPSTISNVVRAWNQFVESGASIAHIMNAIVPAFVLVDGEKYFKTERGFGGMSGECVKPVSMARVKMLSDGGARNIIGTGGIMSLQDVQDYISSGASAVGVHSLIYSKGLAGLKSLIESSNKLFRA</sequence>
<dbReference type="AlphaFoldDB" id="A0A7J3SNE5"/>
<dbReference type="InterPro" id="IPR050074">
    <property type="entry name" value="DHO_dehydrogenase"/>
</dbReference>
<keyword evidence="3" id="KW-0285">Flavoprotein</keyword>
<protein>
    <recommendedName>
        <fullName evidence="7">Dihydroorotate dehydrogenase catalytic domain-containing protein</fullName>
    </recommendedName>
</protein>
<keyword evidence="5" id="KW-0665">Pyrimidine biosynthesis</keyword>
<evidence type="ECO:0000259" key="7">
    <source>
        <dbReference type="Pfam" id="PF01180"/>
    </source>
</evidence>
<evidence type="ECO:0000256" key="3">
    <source>
        <dbReference type="ARBA" id="ARBA00022630"/>
    </source>
</evidence>
<organism evidence="8">
    <name type="scientific">Fervidicoccus fontis</name>
    <dbReference type="NCBI Taxonomy" id="683846"/>
    <lineage>
        <taxon>Archaea</taxon>
        <taxon>Thermoproteota</taxon>
        <taxon>Thermoprotei</taxon>
        <taxon>Fervidicoccales</taxon>
        <taxon>Fervidicoccaceae</taxon>
        <taxon>Fervidicoccus</taxon>
    </lineage>
</organism>
<dbReference type="UniPathway" id="UPA00070"/>
<dbReference type="InterPro" id="IPR012135">
    <property type="entry name" value="Dihydroorotate_DH_1_2"/>
</dbReference>
<dbReference type="InterPro" id="IPR005720">
    <property type="entry name" value="Dihydroorotate_DH_cat"/>
</dbReference>
<dbReference type="GO" id="GO:0004152">
    <property type="term" value="F:dihydroorotate dehydrogenase activity"/>
    <property type="evidence" value="ECO:0007669"/>
    <property type="project" value="InterPro"/>
</dbReference>
<accession>A0A7J3SNE5</accession>
<dbReference type="PANTHER" id="PTHR48109">
    <property type="entry name" value="DIHYDROOROTATE DEHYDROGENASE (QUINONE), MITOCHONDRIAL-RELATED"/>
    <property type="match status" value="1"/>
</dbReference>
<dbReference type="Gene3D" id="3.20.20.70">
    <property type="entry name" value="Aldolase class I"/>
    <property type="match status" value="1"/>
</dbReference>
<keyword evidence="4" id="KW-0288">FMN</keyword>
<dbReference type="EMBL" id="DTLS01000123">
    <property type="protein sequence ID" value="HGZ60409.1"/>
    <property type="molecule type" value="Genomic_DNA"/>
</dbReference>
<dbReference type="PANTHER" id="PTHR48109:SF1">
    <property type="entry name" value="DIHYDROOROTATE DEHYDROGENASE (FUMARATE)"/>
    <property type="match status" value="1"/>
</dbReference>
<evidence type="ECO:0000256" key="5">
    <source>
        <dbReference type="ARBA" id="ARBA00022975"/>
    </source>
</evidence>
<dbReference type="Pfam" id="PF01180">
    <property type="entry name" value="DHO_dh"/>
    <property type="match status" value="1"/>
</dbReference>
<evidence type="ECO:0000256" key="1">
    <source>
        <dbReference type="ARBA" id="ARBA00001917"/>
    </source>
</evidence>
<dbReference type="InterPro" id="IPR001295">
    <property type="entry name" value="Dihydroorotate_DH_CS"/>
</dbReference>
<gene>
    <name evidence="8" type="ORF">ENW83_04300</name>
</gene>
<name>A0A7J3SNE5_9CREN</name>
<dbReference type="InterPro" id="IPR013785">
    <property type="entry name" value="Aldolase_TIM"/>
</dbReference>
<keyword evidence="6" id="KW-0560">Oxidoreductase</keyword>
<dbReference type="SUPFAM" id="SSF51395">
    <property type="entry name" value="FMN-linked oxidoreductases"/>
    <property type="match status" value="1"/>
</dbReference>
<feature type="domain" description="Dihydroorotate dehydrogenase catalytic" evidence="7">
    <location>
        <begin position="8"/>
        <end position="291"/>
    </location>
</feature>
<dbReference type="GO" id="GO:0005737">
    <property type="term" value="C:cytoplasm"/>
    <property type="evidence" value="ECO:0007669"/>
    <property type="project" value="InterPro"/>
</dbReference>
<comment type="cofactor">
    <cofactor evidence="1">
        <name>FMN</name>
        <dbReference type="ChEBI" id="CHEBI:58210"/>
    </cofactor>
</comment>
<proteinExistence type="predicted"/>
<evidence type="ECO:0000313" key="8">
    <source>
        <dbReference type="EMBL" id="HGZ60409.1"/>
    </source>
</evidence>
<dbReference type="PIRSF" id="PIRSF000164">
    <property type="entry name" value="DHO_oxidase"/>
    <property type="match status" value="1"/>
</dbReference>
<reference evidence="8" key="1">
    <citation type="journal article" date="2020" name="mSystems">
        <title>Genome- and Community-Level Interaction Insights into Carbon Utilization and Element Cycling Functions of Hydrothermarchaeota in Hydrothermal Sediment.</title>
        <authorList>
            <person name="Zhou Z."/>
            <person name="Liu Y."/>
            <person name="Xu W."/>
            <person name="Pan J."/>
            <person name="Luo Z.H."/>
            <person name="Li M."/>
        </authorList>
    </citation>
    <scope>NUCLEOTIDE SEQUENCE [LARGE SCALE GENOMIC DNA]</scope>
    <source>
        <strain evidence="8">SpSt-885</strain>
    </source>
</reference>